<feature type="transmembrane region" description="Helical" evidence="2">
    <location>
        <begin position="314"/>
        <end position="336"/>
    </location>
</feature>
<feature type="transmembrane region" description="Helical" evidence="2">
    <location>
        <begin position="12"/>
        <end position="36"/>
    </location>
</feature>
<keyword evidence="2" id="KW-0472">Membrane</keyword>
<keyword evidence="2" id="KW-1133">Transmembrane helix</keyword>
<dbReference type="GO" id="GO:0016020">
    <property type="term" value="C:membrane"/>
    <property type="evidence" value="ECO:0007669"/>
    <property type="project" value="UniProtKB-SubCell"/>
</dbReference>
<dbReference type="Gene3D" id="1.20.1250.20">
    <property type="entry name" value="MFS general substrate transporter like domains"/>
    <property type="match status" value="1"/>
</dbReference>
<evidence type="ECO:0000256" key="1">
    <source>
        <dbReference type="ARBA" id="ARBA00004141"/>
    </source>
</evidence>
<keyword evidence="5" id="KW-1185">Reference proteome</keyword>
<dbReference type="GO" id="GO:0008028">
    <property type="term" value="F:monocarboxylic acid transmembrane transporter activity"/>
    <property type="evidence" value="ECO:0007669"/>
    <property type="project" value="TreeGrafter"/>
</dbReference>
<comment type="subcellular location">
    <subcellularLocation>
        <location evidence="1">Membrane</location>
        <topology evidence="1">Multi-pass membrane protein</topology>
    </subcellularLocation>
</comment>
<dbReference type="PROSITE" id="PS50850">
    <property type="entry name" value="MFS"/>
    <property type="match status" value="1"/>
</dbReference>
<evidence type="ECO:0000313" key="4">
    <source>
        <dbReference type="EnsemblMetazoa" id="XP_038077317.1"/>
    </source>
</evidence>
<proteinExistence type="predicted"/>
<dbReference type="InterPro" id="IPR050327">
    <property type="entry name" value="Proton-linked_MCT"/>
</dbReference>
<dbReference type="OMA" id="SIRYHEE"/>
<evidence type="ECO:0000259" key="3">
    <source>
        <dbReference type="PROSITE" id="PS50850"/>
    </source>
</evidence>
<dbReference type="PANTHER" id="PTHR11360:SF303">
    <property type="entry name" value="MAJOR FACILITATOR SUPERFAMILY (MFS) PROFILE DOMAIN-CONTAINING PROTEIN"/>
    <property type="match status" value="1"/>
</dbReference>
<feature type="transmembrane region" description="Helical" evidence="2">
    <location>
        <begin position="81"/>
        <end position="99"/>
    </location>
</feature>
<dbReference type="InterPro" id="IPR036259">
    <property type="entry name" value="MFS_trans_sf"/>
</dbReference>
<feature type="transmembrane region" description="Helical" evidence="2">
    <location>
        <begin position="287"/>
        <end position="308"/>
    </location>
</feature>
<dbReference type="InterPro" id="IPR011701">
    <property type="entry name" value="MFS"/>
</dbReference>
<dbReference type="GeneID" id="119745164"/>
<reference evidence="4" key="1">
    <citation type="submission" date="2022-11" db="UniProtKB">
        <authorList>
            <consortium name="EnsemblMetazoa"/>
        </authorList>
    </citation>
    <scope>IDENTIFICATION</scope>
</reference>
<dbReference type="Pfam" id="PF07690">
    <property type="entry name" value="MFS_1"/>
    <property type="match status" value="1"/>
</dbReference>
<accession>A0A914BPA2</accession>
<feature type="transmembrane region" description="Helical" evidence="2">
    <location>
        <begin position="195"/>
        <end position="213"/>
    </location>
</feature>
<dbReference type="PANTHER" id="PTHR11360">
    <property type="entry name" value="MONOCARBOXYLATE TRANSPORTER"/>
    <property type="match status" value="1"/>
</dbReference>
<dbReference type="InterPro" id="IPR020846">
    <property type="entry name" value="MFS_dom"/>
</dbReference>
<evidence type="ECO:0000313" key="5">
    <source>
        <dbReference type="Proteomes" id="UP000887568"/>
    </source>
</evidence>
<feature type="transmembrane region" description="Helical" evidence="2">
    <location>
        <begin position="225"/>
        <end position="246"/>
    </location>
</feature>
<feature type="domain" description="Major facilitator superfamily (MFS) profile" evidence="3">
    <location>
        <begin position="160"/>
        <end position="361"/>
    </location>
</feature>
<dbReference type="EnsemblMetazoa" id="XM_038221389.1">
    <property type="protein sequence ID" value="XP_038077317.1"/>
    <property type="gene ID" value="LOC119745164"/>
</dbReference>
<organism evidence="4 5">
    <name type="scientific">Patiria miniata</name>
    <name type="common">Bat star</name>
    <name type="synonym">Asterina miniata</name>
    <dbReference type="NCBI Taxonomy" id="46514"/>
    <lineage>
        <taxon>Eukaryota</taxon>
        <taxon>Metazoa</taxon>
        <taxon>Echinodermata</taxon>
        <taxon>Eleutherozoa</taxon>
        <taxon>Asterozoa</taxon>
        <taxon>Asteroidea</taxon>
        <taxon>Valvatacea</taxon>
        <taxon>Valvatida</taxon>
        <taxon>Asterinidae</taxon>
        <taxon>Patiria</taxon>
    </lineage>
</organism>
<feature type="transmembrane region" description="Helical" evidence="2">
    <location>
        <begin position="252"/>
        <end position="275"/>
    </location>
</feature>
<feature type="transmembrane region" description="Helical" evidence="2">
    <location>
        <begin position="161"/>
        <end position="183"/>
    </location>
</feature>
<dbReference type="SUPFAM" id="SSF103473">
    <property type="entry name" value="MFS general substrate transporter"/>
    <property type="match status" value="1"/>
</dbReference>
<dbReference type="OrthoDB" id="5667at2759"/>
<sequence length="361" mass="38905">MILCLVLISRNLRFSFLFLFCWYIGLAMSLIQVSIVKPLVDYFPDDFAAANGVTFAGGTVGIIVIPPVVEHLVSIYGWRSALLLMGAFSFNYVLCGALLRPLRRPLAAHYKQIRGDDDTGCDTHPTGRTDGIDPERSVNICGKCWHIVSGVSNDVFTTSKFLIFQAVILLCGMVFSSWHLFVIPQGVELGFGDGPAAYLAIFAGVGSLVGRLSHGTLVDRGLIRAPSLFVLSSLVFAASCLVNPWAESSYAALAVISTVGGVAIGVFFPLTFVILREIVSDRYISAIGWLYLFLSIGHIIGGTLSGWIHDVSGSYGSVFVSIGAFAILMAACVLFIDGMDNCYGRDDSIRNTAARESDSSQ</sequence>
<dbReference type="RefSeq" id="XP_038077317.1">
    <property type="nucleotide sequence ID" value="XM_038221389.1"/>
</dbReference>
<evidence type="ECO:0000256" key="2">
    <source>
        <dbReference type="SAM" id="Phobius"/>
    </source>
</evidence>
<dbReference type="AlphaFoldDB" id="A0A914BPA2"/>
<name>A0A914BPA2_PATMI</name>
<keyword evidence="2" id="KW-0812">Transmembrane</keyword>
<protein>
    <recommendedName>
        <fullName evidence="3">Major facilitator superfamily (MFS) profile domain-containing protein</fullName>
    </recommendedName>
</protein>
<dbReference type="Proteomes" id="UP000887568">
    <property type="component" value="Unplaced"/>
</dbReference>